<feature type="non-terminal residue" evidence="1">
    <location>
        <position position="26"/>
    </location>
</feature>
<accession>A6I291</accession>
<evidence type="ECO:0000313" key="1">
    <source>
        <dbReference type="EMBL" id="EDL77486.1"/>
    </source>
</evidence>
<sequence length="26" mass="2862">MSSFLTRLGPPDQTGASRNCLWIPTL</sequence>
<dbReference type="EMBL" id="CH473954">
    <property type="protein sequence ID" value="EDL77486.1"/>
    <property type="molecule type" value="Genomic_DNA"/>
</dbReference>
<protein>
    <submittedName>
        <fullName evidence="1">RCG25202</fullName>
    </submittedName>
</protein>
<organism evidence="1 2">
    <name type="scientific">Rattus norvegicus</name>
    <name type="common">Rat</name>
    <dbReference type="NCBI Taxonomy" id="10116"/>
    <lineage>
        <taxon>Eukaryota</taxon>
        <taxon>Metazoa</taxon>
        <taxon>Chordata</taxon>
        <taxon>Craniata</taxon>
        <taxon>Vertebrata</taxon>
        <taxon>Euteleostomi</taxon>
        <taxon>Mammalia</taxon>
        <taxon>Eutheria</taxon>
        <taxon>Euarchontoglires</taxon>
        <taxon>Glires</taxon>
        <taxon>Rodentia</taxon>
        <taxon>Myomorpha</taxon>
        <taxon>Muroidea</taxon>
        <taxon>Muridae</taxon>
        <taxon>Murinae</taxon>
        <taxon>Rattus</taxon>
    </lineage>
</organism>
<dbReference type="Proteomes" id="UP000234681">
    <property type="component" value="Chromosome 8"/>
</dbReference>
<proteinExistence type="predicted"/>
<gene>
    <name evidence="1" type="ORF">rCG_25202</name>
</gene>
<name>A6I291_RAT</name>
<reference evidence="1 2" key="1">
    <citation type="submission" date="2005-09" db="EMBL/GenBank/DDBJ databases">
        <authorList>
            <person name="Mural R.J."/>
            <person name="Li P.W."/>
            <person name="Adams M.D."/>
            <person name="Amanatides P.G."/>
            <person name="Baden-Tillson H."/>
            <person name="Barnstead M."/>
            <person name="Chin S.H."/>
            <person name="Dew I."/>
            <person name="Evans C.A."/>
            <person name="Ferriera S."/>
            <person name="Flanigan M."/>
            <person name="Fosler C."/>
            <person name="Glodek A."/>
            <person name="Gu Z."/>
            <person name="Holt R.A."/>
            <person name="Jennings D."/>
            <person name="Kraft C.L."/>
            <person name="Lu F."/>
            <person name="Nguyen T."/>
            <person name="Nusskern D.R."/>
            <person name="Pfannkoch C.M."/>
            <person name="Sitter C."/>
            <person name="Sutton G.G."/>
            <person name="Venter J.C."/>
            <person name="Wang Z."/>
            <person name="Woodage T."/>
            <person name="Zheng X.H."/>
            <person name="Zhong F."/>
        </authorList>
    </citation>
    <scope>NUCLEOTIDE SEQUENCE [LARGE SCALE GENOMIC DNA]</scope>
    <source>
        <strain>BN</strain>
        <strain evidence="2">Sprague-Dawley</strain>
    </source>
</reference>
<dbReference type="AlphaFoldDB" id="A6I291"/>
<evidence type="ECO:0000313" key="2">
    <source>
        <dbReference type="Proteomes" id="UP000234681"/>
    </source>
</evidence>